<reference evidence="1 2" key="1">
    <citation type="submission" date="2022-12" db="EMBL/GenBank/DDBJ databases">
        <title>Chromosome-scale assembly of the Ensete ventricosum genome.</title>
        <authorList>
            <person name="Dussert Y."/>
            <person name="Stocks J."/>
            <person name="Wendawek A."/>
            <person name="Woldeyes F."/>
            <person name="Nichols R.A."/>
            <person name="Borrell J.S."/>
        </authorList>
    </citation>
    <scope>NUCLEOTIDE SEQUENCE [LARGE SCALE GENOMIC DNA]</scope>
    <source>
        <strain evidence="2">cv. Maze</strain>
        <tissue evidence="1">Seeds</tissue>
    </source>
</reference>
<dbReference type="PANTHER" id="PTHR36319:SF1">
    <property type="entry name" value="PROTEIN GIGANTEA"/>
    <property type="match status" value="1"/>
</dbReference>
<evidence type="ECO:0008006" key="3">
    <source>
        <dbReference type="Google" id="ProtNLM"/>
    </source>
</evidence>
<keyword evidence="2" id="KW-1185">Reference proteome</keyword>
<dbReference type="AlphaFoldDB" id="A0AAV8QTD4"/>
<sequence>MSVSNEKWIDALQFSSLFWPPPQDEKQRQAQVLAYVEYFSQFTTEEFPEDITQLIQTHYPSKEKRLLDEVLAIFILHHPEHGRAVVHPILSLIIDGTLVYGRNDPPFSSFISLVSQNSEKEYSEQWALACGEILRILTHYNRPNYKVEYHNSKTERSNSGNWLGGRVVDAICNVVSASPTKASTAIVLQAEKDVQPRIARDDEQGGQRMWRINHRIVKLMVELMRNHASPEALMRIEHLLNELRSSWKWQLNQFQLVLLSYLLKCRLSATIRCLSHPSMRALFVLSAHRLHACMPLSGRWETSRCTQSLQGWRLDGLDP</sequence>
<dbReference type="PRINTS" id="PR02081">
    <property type="entry name" value="GIGANTEA"/>
</dbReference>
<comment type="caution">
    <text evidence="1">The sequence shown here is derived from an EMBL/GenBank/DDBJ whole genome shotgun (WGS) entry which is preliminary data.</text>
</comment>
<dbReference type="PANTHER" id="PTHR36319">
    <property type="entry name" value="PROTEIN GIGANTEA"/>
    <property type="match status" value="1"/>
</dbReference>
<name>A0AAV8QTD4_ENSVE</name>
<gene>
    <name evidence="1" type="ORF">OPV22_023951</name>
</gene>
<dbReference type="GO" id="GO:0048586">
    <property type="term" value="P:regulation of long-day photoperiodism, flowering"/>
    <property type="evidence" value="ECO:0007669"/>
    <property type="project" value="TreeGrafter"/>
</dbReference>
<dbReference type="Proteomes" id="UP001222027">
    <property type="component" value="Unassembled WGS sequence"/>
</dbReference>
<dbReference type="GO" id="GO:0005634">
    <property type="term" value="C:nucleus"/>
    <property type="evidence" value="ECO:0007669"/>
    <property type="project" value="TreeGrafter"/>
</dbReference>
<dbReference type="GO" id="GO:0006950">
    <property type="term" value="P:response to stress"/>
    <property type="evidence" value="ECO:0007669"/>
    <property type="project" value="TreeGrafter"/>
</dbReference>
<organism evidence="1 2">
    <name type="scientific">Ensete ventricosum</name>
    <name type="common">Abyssinian banana</name>
    <name type="synonym">Musa ensete</name>
    <dbReference type="NCBI Taxonomy" id="4639"/>
    <lineage>
        <taxon>Eukaryota</taxon>
        <taxon>Viridiplantae</taxon>
        <taxon>Streptophyta</taxon>
        <taxon>Embryophyta</taxon>
        <taxon>Tracheophyta</taxon>
        <taxon>Spermatophyta</taxon>
        <taxon>Magnoliopsida</taxon>
        <taxon>Liliopsida</taxon>
        <taxon>Zingiberales</taxon>
        <taxon>Musaceae</taxon>
        <taxon>Ensete</taxon>
    </lineage>
</organism>
<evidence type="ECO:0000313" key="2">
    <source>
        <dbReference type="Proteomes" id="UP001222027"/>
    </source>
</evidence>
<proteinExistence type="predicted"/>
<dbReference type="InterPro" id="IPR026211">
    <property type="entry name" value="GIGANTEA"/>
</dbReference>
<dbReference type="EMBL" id="JAQQAF010000006">
    <property type="protein sequence ID" value="KAJ8480224.1"/>
    <property type="molecule type" value="Genomic_DNA"/>
</dbReference>
<accession>A0AAV8QTD4</accession>
<evidence type="ECO:0000313" key="1">
    <source>
        <dbReference type="EMBL" id="KAJ8480224.1"/>
    </source>
</evidence>
<protein>
    <recommendedName>
        <fullName evidence="3">Gigantea</fullName>
    </recommendedName>
</protein>
<dbReference type="GO" id="GO:0042752">
    <property type="term" value="P:regulation of circadian rhythm"/>
    <property type="evidence" value="ECO:0007669"/>
    <property type="project" value="TreeGrafter"/>
</dbReference>